<reference evidence="1 2" key="1">
    <citation type="submission" date="2024-04" db="EMBL/GenBank/DDBJ databases">
        <title>genome sequences of Mucor flavus KT1a and Helicostylum pulchrum KT1b strains isolation_sourced from the surface of a dry-aged beef.</title>
        <authorList>
            <person name="Toyotome T."/>
            <person name="Hosono M."/>
            <person name="Torimaru M."/>
            <person name="Fukuda K."/>
            <person name="Mikami N."/>
        </authorList>
    </citation>
    <scope>NUCLEOTIDE SEQUENCE [LARGE SCALE GENOMIC DNA]</scope>
    <source>
        <strain evidence="1 2">KT1b</strain>
    </source>
</reference>
<protein>
    <submittedName>
        <fullName evidence="1">Uncharacterized protein</fullName>
    </submittedName>
</protein>
<evidence type="ECO:0000313" key="2">
    <source>
        <dbReference type="Proteomes" id="UP001476247"/>
    </source>
</evidence>
<dbReference type="Proteomes" id="UP001476247">
    <property type="component" value="Unassembled WGS sequence"/>
</dbReference>
<accession>A0ABP9XWW9</accession>
<organism evidence="1 2">
    <name type="scientific">Helicostylum pulchrum</name>
    <dbReference type="NCBI Taxonomy" id="562976"/>
    <lineage>
        <taxon>Eukaryota</taxon>
        <taxon>Fungi</taxon>
        <taxon>Fungi incertae sedis</taxon>
        <taxon>Mucoromycota</taxon>
        <taxon>Mucoromycotina</taxon>
        <taxon>Mucoromycetes</taxon>
        <taxon>Mucorales</taxon>
        <taxon>Mucorineae</taxon>
        <taxon>Mucoraceae</taxon>
        <taxon>Helicostylum</taxon>
    </lineage>
</organism>
<keyword evidence="2" id="KW-1185">Reference proteome</keyword>
<evidence type="ECO:0000313" key="1">
    <source>
        <dbReference type="EMBL" id="GAA5799249.1"/>
    </source>
</evidence>
<name>A0ABP9XWW9_9FUNG</name>
<comment type="caution">
    <text evidence="1">The sequence shown here is derived from an EMBL/GenBank/DDBJ whole genome shotgun (WGS) entry which is preliminary data.</text>
</comment>
<gene>
    <name evidence="1" type="ORF">HPULCUR_004659</name>
</gene>
<proteinExistence type="predicted"/>
<sequence length="363" mass="39619">MSNKLHSSVDSEDEIIDRIWKMIPWDFDQGQIVAESDDGISDQQIKAPKILKGMLIKLLTVAPTKLRQIETIATEKAISSSLRHETTDYQIKVSTPIEKKPLITKENYKCIGNVENISIDEKFVQSEEVSFSGTDNGFCTMTETSKFSKEGFEFSLNLELVPLFHPSLQQPVAVVADLIRHAVAVVADLIRYAVAVVADLKRYAVAVVAVVADLIRHAVAVVAVVADLIRHAVAVVADLKRYAVAVVAVVADLIRHAVAVVAVVADLIRHAVAVVADLIRYAVAVVAVVADLIRHAVAVVADLKRYAVAVVADLKRYVIAVVADLKRYAVAVVADLKRYVIAVVADLKRYAVAVVMTWDLNLS</sequence>
<dbReference type="EMBL" id="BAABUJ010000012">
    <property type="protein sequence ID" value="GAA5799249.1"/>
    <property type="molecule type" value="Genomic_DNA"/>
</dbReference>